<gene>
    <name evidence="3" type="ORF">SORBI_3003G147800</name>
</gene>
<dbReference type="Pfam" id="PF22932">
    <property type="entry name" value="Ubiq_DUF_assoc"/>
    <property type="match status" value="1"/>
</dbReference>
<dbReference type="InParanoid" id="A0A1W0VXH0"/>
<evidence type="ECO:0000313" key="4">
    <source>
        <dbReference type="Proteomes" id="UP000000768"/>
    </source>
</evidence>
<dbReference type="CDD" id="cd23340">
    <property type="entry name" value="beta-trefoil_FSCN_ACP-like"/>
    <property type="match status" value="1"/>
</dbReference>
<proteinExistence type="predicted"/>
<sequence>MDLFPDGTHVRLQSRELGTYLYADEDGVGVSLSPRRASLNAAWQVHRIVHEGVAYVLLHGAAYGRYLAVSPDAAPPRGHRGRRVVQSDRDYFDPRAVMWRVIRAWDDGDDIIVRHDLQRNLRGNGRYRRWHTGVTVDDTAPWSTMMRWTVQAIPPRAAPPPDIRLPVATPNVGTRRGLFRFRRRAVPASDLEWMIWYELADDDGNVDEHNWDNFMFSGRSVFSLMARVAFLEGHTDANHFVLCVKAGHDARRTPLVIDLLPSQVHPINIVALTKGSPAINTDDYRKCAAALVYPDVDADAPAADAEAP</sequence>
<dbReference type="SUPFAM" id="SSF50405">
    <property type="entry name" value="Actin-crosslinking proteins"/>
    <property type="match status" value="1"/>
</dbReference>
<dbReference type="FunCoup" id="A0A1W0VXH0">
    <property type="interactions" value="377"/>
</dbReference>
<dbReference type="InterPro" id="IPR054726">
    <property type="entry name" value="Ubiq_DUF569-assoc"/>
</dbReference>
<reference evidence="4" key="2">
    <citation type="journal article" date="2018" name="Plant J.">
        <title>The Sorghum bicolor reference genome: improved assembly, gene annotations, a transcriptome atlas, and signatures of genome organization.</title>
        <authorList>
            <person name="McCormick R.F."/>
            <person name="Truong S.K."/>
            <person name="Sreedasyam A."/>
            <person name="Jenkins J."/>
            <person name="Shu S."/>
            <person name="Sims D."/>
            <person name="Kennedy M."/>
            <person name="Amirebrahimi M."/>
            <person name="Weers B.D."/>
            <person name="McKinley B."/>
            <person name="Mattison A."/>
            <person name="Morishige D.T."/>
            <person name="Grimwood J."/>
            <person name="Schmutz J."/>
            <person name="Mullet J.E."/>
        </authorList>
    </citation>
    <scope>NUCLEOTIDE SEQUENCE [LARGE SCALE GENOMIC DNA]</scope>
    <source>
        <strain evidence="4">cv. BTx623</strain>
    </source>
</reference>
<feature type="domain" description="DUF569" evidence="1">
    <location>
        <begin position="1"/>
        <end position="148"/>
    </location>
</feature>
<dbReference type="AlphaFoldDB" id="A0A1W0VXH0"/>
<accession>A0A1W0VXH0</accession>
<reference evidence="3 4" key="1">
    <citation type="journal article" date="2009" name="Nature">
        <title>The Sorghum bicolor genome and the diversification of grasses.</title>
        <authorList>
            <person name="Paterson A.H."/>
            <person name="Bowers J.E."/>
            <person name="Bruggmann R."/>
            <person name="Dubchak I."/>
            <person name="Grimwood J."/>
            <person name="Gundlach H."/>
            <person name="Haberer G."/>
            <person name="Hellsten U."/>
            <person name="Mitros T."/>
            <person name="Poliakov A."/>
            <person name="Schmutz J."/>
            <person name="Spannagl M."/>
            <person name="Tang H."/>
            <person name="Wang X."/>
            <person name="Wicker T."/>
            <person name="Bharti A.K."/>
            <person name="Chapman J."/>
            <person name="Feltus F.A."/>
            <person name="Gowik U."/>
            <person name="Grigoriev I.V."/>
            <person name="Lyons E."/>
            <person name="Maher C.A."/>
            <person name="Martis M."/>
            <person name="Narechania A."/>
            <person name="Otillar R.P."/>
            <person name="Penning B.W."/>
            <person name="Salamov A.A."/>
            <person name="Wang Y."/>
            <person name="Zhang L."/>
            <person name="Carpita N.C."/>
            <person name="Freeling M."/>
            <person name="Gingle A.R."/>
            <person name="Hash C.T."/>
            <person name="Keller B."/>
            <person name="Klein P."/>
            <person name="Kresovich S."/>
            <person name="McCann M.C."/>
            <person name="Ming R."/>
            <person name="Peterson D.G."/>
            <person name="Mehboob-ur-Rahman"/>
            <person name="Ware D."/>
            <person name="Westhoff P."/>
            <person name="Mayer K.F."/>
            <person name="Messing J."/>
            <person name="Rokhsar D.S."/>
        </authorList>
    </citation>
    <scope>NUCLEOTIDE SEQUENCE [LARGE SCALE GENOMIC DNA]</scope>
    <source>
        <strain evidence="4">cv. BTx623</strain>
    </source>
</reference>
<evidence type="ECO:0000259" key="2">
    <source>
        <dbReference type="Pfam" id="PF22932"/>
    </source>
</evidence>
<evidence type="ECO:0000259" key="1">
    <source>
        <dbReference type="Pfam" id="PF04601"/>
    </source>
</evidence>
<name>A0A1W0VXH0_SORBI</name>
<dbReference type="Proteomes" id="UP000000768">
    <property type="component" value="Chromosome 3"/>
</dbReference>
<dbReference type="PANTHER" id="PTHR31205:SF28">
    <property type="entry name" value="DUF569 DOMAIN-CONTAINING PROTEIN"/>
    <property type="match status" value="1"/>
</dbReference>
<feature type="domain" description="DUF569" evidence="2">
    <location>
        <begin position="192"/>
        <end position="272"/>
    </location>
</feature>
<dbReference type="STRING" id="4558.A0A1W0VXH0"/>
<protein>
    <submittedName>
        <fullName evidence="3">Uncharacterized protein</fullName>
    </submittedName>
</protein>
<dbReference type="ExpressionAtlas" id="A0A1W0VXH0">
    <property type="expression patterns" value="baseline"/>
</dbReference>
<dbReference type="Gramene" id="OQU86796">
    <property type="protein sequence ID" value="OQU86796"/>
    <property type="gene ID" value="SORBI_3003G147800"/>
</dbReference>
<evidence type="ECO:0000313" key="3">
    <source>
        <dbReference type="EMBL" id="OQU86796.1"/>
    </source>
</evidence>
<organism evidence="3 4">
    <name type="scientific">Sorghum bicolor</name>
    <name type="common">Sorghum</name>
    <name type="synonym">Sorghum vulgare</name>
    <dbReference type="NCBI Taxonomy" id="4558"/>
    <lineage>
        <taxon>Eukaryota</taxon>
        <taxon>Viridiplantae</taxon>
        <taxon>Streptophyta</taxon>
        <taxon>Embryophyta</taxon>
        <taxon>Tracheophyta</taxon>
        <taxon>Spermatophyta</taxon>
        <taxon>Magnoliopsida</taxon>
        <taxon>Liliopsida</taxon>
        <taxon>Poales</taxon>
        <taxon>Poaceae</taxon>
        <taxon>PACMAD clade</taxon>
        <taxon>Panicoideae</taxon>
        <taxon>Andropogonodae</taxon>
        <taxon>Andropogoneae</taxon>
        <taxon>Sorghinae</taxon>
        <taxon>Sorghum</taxon>
    </lineage>
</organism>
<keyword evidence="4" id="KW-1185">Reference proteome</keyword>
<dbReference type="Pfam" id="PF04601">
    <property type="entry name" value="DUF569"/>
    <property type="match status" value="1"/>
</dbReference>
<dbReference type="EMBL" id="CM000762">
    <property type="protein sequence ID" value="OQU86796.1"/>
    <property type="molecule type" value="Genomic_DNA"/>
</dbReference>
<dbReference type="InterPro" id="IPR007679">
    <property type="entry name" value="DUF569"/>
</dbReference>
<dbReference type="InterPro" id="IPR008999">
    <property type="entry name" value="Actin-crosslinking"/>
</dbReference>
<dbReference type="PANTHER" id="PTHR31205">
    <property type="entry name" value="ACTIN CROSS-LINKING PROTEIN (DUF569)"/>
    <property type="match status" value="1"/>
</dbReference>